<dbReference type="SUPFAM" id="SSF54427">
    <property type="entry name" value="NTF2-like"/>
    <property type="match status" value="1"/>
</dbReference>
<accession>A0ABP1QEE4</accession>
<gene>
    <name evidence="4" type="ORF">ODALV1_LOCUS10522</name>
</gene>
<keyword evidence="5" id="KW-1185">Reference proteome</keyword>
<dbReference type="EMBL" id="CAXLJM020000032">
    <property type="protein sequence ID" value="CAL8100383.1"/>
    <property type="molecule type" value="Genomic_DNA"/>
</dbReference>
<dbReference type="Gene3D" id="3.10.450.50">
    <property type="match status" value="1"/>
</dbReference>
<evidence type="ECO:0000256" key="2">
    <source>
        <dbReference type="SAM" id="SignalP"/>
    </source>
</evidence>
<feature type="signal peptide" evidence="2">
    <location>
        <begin position="1"/>
        <end position="23"/>
    </location>
</feature>
<feature type="domain" description="SnoaL-like" evidence="3">
    <location>
        <begin position="185"/>
        <end position="279"/>
    </location>
</feature>
<feature type="region of interest" description="Disordered" evidence="1">
    <location>
        <begin position="99"/>
        <end position="136"/>
    </location>
</feature>
<evidence type="ECO:0000313" key="5">
    <source>
        <dbReference type="Proteomes" id="UP001642540"/>
    </source>
</evidence>
<dbReference type="Pfam" id="PF12680">
    <property type="entry name" value="SnoaL_2"/>
    <property type="match status" value="1"/>
</dbReference>
<feature type="chain" id="PRO_5045709692" description="SnoaL-like domain-containing protein" evidence="2">
    <location>
        <begin position="24"/>
        <end position="297"/>
    </location>
</feature>
<protein>
    <recommendedName>
        <fullName evidence="3">SnoaL-like domain-containing protein</fullName>
    </recommendedName>
</protein>
<dbReference type="InterPro" id="IPR037401">
    <property type="entry name" value="SnoaL-like"/>
</dbReference>
<keyword evidence="2" id="KW-0732">Signal</keyword>
<dbReference type="Proteomes" id="UP001642540">
    <property type="component" value="Unassembled WGS sequence"/>
</dbReference>
<reference evidence="4 5" key="1">
    <citation type="submission" date="2024-08" db="EMBL/GenBank/DDBJ databases">
        <authorList>
            <person name="Cucini C."/>
            <person name="Frati F."/>
        </authorList>
    </citation>
    <scope>NUCLEOTIDE SEQUENCE [LARGE SCALE GENOMIC DNA]</scope>
</reference>
<feature type="region of interest" description="Disordered" evidence="1">
    <location>
        <begin position="40"/>
        <end position="68"/>
    </location>
</feature>
<name>A0ABP1QEE4_9HEXA</name>
<evidence type="ECO:0000259" key="3">
    <source>
        <dbReference type="Pfam" id="PF12680"/>
    </source>
</evidence>
<proteinExistence type="predicted"/>
<evidence type="ECO:0000313" key="4">
    <source>
        <dbReference type="EMBL" id="CAL8100383.1"/>
    </source>
</evidence>
<organism evidence="4 5">
    <name type="scientific">Orchesella dallaii</name>
    <dbReference type="NCBI Taxonomy" id="48710"/>
    <lineage>
        <taxon>Eukaryota</taxon>
        <taxon>Metazoa</taxon>
        <taxon>Ecdysozoa</taxon>
        <taxon>Arthropoda</taxon>
        <taxon>Hexapoda</taxon>
        <taxon>Collembola</taxon>
        <taxon>Entomobryomorpha</taxon>
        <taxon>Entomobryoidea</taxon>
        <taxon>Orchesellidae</taxon>
        <taxon>Orchesellinae</taxon>
        <taxon>Orchesella</taxon>
    </lineage>
</organism>
<dbReference type="InterPro" id="IPR032710">
    <property type="entry name" value="NTF2-like_dom_sf"/>
</dbReference>
<sequence length="297" mass="32325">MESFKFNITVLVLLSTFVNFSYGLSQQYGPPGTTLLATKQPEPETKYGPPGTTLLTTHESKLDTKYGPPGTTLLTTQESKLDTTYGPPGTTLLTTQESKLDTTYGPPGTTLLATQKSEPDTEYGPPTSNGTGKMEPDTTYGVPGFTPGEPIDFFTYSGNNGASSSSGNSGCKSSDENANKQLVMRFYQEALGDKKVEVANMLALDYINHNPFSSGPGRDNFVKLLKGPLAQAPNQKIDFKRVIADGDMVWTHSTWELGGKKYAAADIFQINCDGLIQEHWDVLQDINIPTMNPHPFF</sequence>
<evidence type="ECO:0000256" key="1">
    <source>
        <dbReference type="SAM" id="MobiDB-lite"/>
    </source>
</evidence>
<comment type="caution">
    <text evidence="4">The sequence shown here is derived from an EMBL/GenBank/DDBJ whole genome shotgun (WGS) entry which is preliminary data.</text>
</comment>